<feature type="transmembrane region" description="Helical" evidence="1">
    <location>
        <begin position="94"/>
        <end position="110"/>
    </location>
</feature>
<comment type="caution">
    <text evidence="2">The sequence shown here is derived from an EMBL/GenBank/DDBJ whole genome shotgun (WGS) entry which is preliminary data.</text>
</comment>
<organism evidence="2 3">
    <name type="scientific">Flavobacterium ardleyense</name>
    <dbReference type="NCBI Taxonomy" id="2038737"/>
    <lineage>
        <taxon>Bacteria</taxon>
        <taxon>Pseudomonadati</taxon>
        <taxon>Bacteroidota</taxon>
        <taxon>Flavobacteriia</taxon>
        <taxon>Flavobacteriales</taxon>
        <taxon>Flavobacteriaceae</taxon>
        <taxon>Flavobacterium</taxon>
    </lineage>
</organism>
<feature type="transmembrane region" description="Helical" evidence="1">
    <location>
        <begin position="152"/>
        <end position="170"/>
    </location>
</feature>
<dbReference type="EMBL" id="JBHUOL010000012">
    <property type="protein sequence ID" value="MFD2908620.1"/>
    <property type="molecule type" value="Genomic_DNA"/>
</dbReference>
<evidence type="ECO:0000313" key="3">
    <source>
        <dbReference type="Proteomes" id="UP001597549"/>
    </source>
</evidence>
<reference evidence="3" key="1">
    <citation type="journal article" date="2019" name="Int. J. Syst. Evol. Microbiol.">
        <title>The Global Catalogue of Microorganisms (GCM) 10K type strain sequencing project: providing services to taxonomists for standard genome sequencing and annotation.</title>
        <authorList>
            <consortium name="The Broad Institute Genomics Platform"/>
            <consortium name="The Broad Institute Genome Sequencing Center for Infectious Disease"/>
            <person name="Wu L."/>
            <person name="Ma J."/>
        </authorList>
    </citation>
    <scope>NUCLEOTIDE SEQUENCE [LARGE SCALE GENOMIC DNA]</scope>
    <source>
        <strain evidence="3">KCTC 52644</strain>
    </source>
</reference>
<dbReference type="Proteomes" id="UP001597549">
    <property type="component" value="Unassembled WGS sequence"/>
</dbReference>
<sequence>MKLNQTQITEIESYIKRDGIVYYEVYLEILDHMILAVEDIRDAEDISFESAFNKVKEQAFSKSELKKIQKEMVTTFNKVNFRNFKNHLLRQTKPLFFTINSIIFLFLYFSENPLESGVILFYLFTLFCIKESGFIYKNLHKNKLVVKTTSNLLFYYGVVPILLFLILFLLKAVQLNYSVFEVFYSKIIVPFFFVLLYIAMTFNLKQSKRARIIVQQYTA</sequence>
<keyword evidence="3" id="KW-1185">Reference proteome</keyword>
<name>A0ABW5Z7X7_9FLAO</name>
<feature type="transmembrane region" description="Helical" evidence="1">
    <location>
        <begin position="116"/>
        <end position="136"/>
    </location>
</feature>
<gene>
    <name evidence="2" type="ORF">ACFSX9_07705</name>
</gene>
<keyword evidence="1" id="KW-1133">Transmembrane helix</keyword>
<keyword evidence="1" id="KW-0472">Membrane</keyword>
<keyword evidence="1" id="KW-0812">Transmembrane</keyword>
<accession>A0ABW5Z7X7</accession>
<dbReference type="RefSeq" id="WP_379806322.1">
    <property type="nucleotide sequence ID" value="NZ_JBHUOL010000012.1"/>
</dbReference>
<evidence type="ECO:0000256" key="1">
    <source>
        <dbReference type="SAM" id="Phobius"/>
    </source>
</evidence>
<proteinExistence type="predicted"/>
<evidence type="ECO:0000313" key="2">
    <source>
        <dbReference type="EMBL" id="MFD2908620.1"/>
    </source>
</evidence>
<feature type="transmembrane region" description="Helical" evidence="1">
    <location>
        <begin position="182"/>
        <end position="202"/>
    </location>
</feature>
<protein>
    <submittedName>
        <fullName evidence="2">Uncharacterized protein</fullName>
    </submittedName>
</protein>